<feature type="transmembrane region" description="Helical" evidence="1">
    <location>
        <begin position="38"/>
        <end position="57"/>
    </location>
</feature>
<feature type="transmembrane region" description="Helical" evidence="1">
    <location>
        <begin position="120"/>
        <end position="140"/>
    </location>
</feature>
<organism evidence="2 3">
    <name type="scientific">Antrihabitans stalactiti</name>
    <dbReference type="NCBI Taxonomy" id="2584121"/>
    <lineage>
        <taxon>Bacteria</taxon>
        <taxon>Bacillati</taxon>
        <taxon>Actinomycetota</taxon>
        <taxon>Actinomycetes</taxon>
        <taxon>Mycobacteriales</taxon>
        <taxon>Nocardiaceae</taxon>
        <taxon>Antrihabitans</taxon>
    </lineage>
</organism>
<gene>
    <name evidence="2" type="ORF">FGL95_15235</name>
</gene>
<reference evidence="2 3" key="1">
    <citation type="submission" date="2019-05" db="EMBL/GenBank/DDBJ databases">
        <authorList>
            <person name="Lee S.D."/>
        </authorList>
    </citation>
    <scope>NUCLEOTIDE SEQUENCE [LARGE SCALE GENOMIC DNA]</scope>
    <source>
        <strain evidence="2 3">YC2-7</strain>
    </source>
</reference>
<sequence length="178" mass="19693">MNVYLRNAPTWVLSVYFGLIFAICLAIEWPILQHGRATLPDALLPAVVGGILFGAIIGPKMARQRREVNALVGPLSDDAYRSAKRAAIRGPVPSDPETRSAAERLAENGLTRLNTIGARVYVALAIIELMVAASFAYHALTSSAWYWAQAILFVFLAVIMLYPLWLRGHLTHRIELLR</sequence>
<dbReference type="RefSeq" id="WP_169588310.1">
    <property type="nucleotide sequence ID" value="NZ_VCQU01000005.1"/>
</dbReference>
<dbReference type="EMBL" id="VCQU01000005">
    <property type="protein sequence ID" value="NMN96393.1"/>
    <property type="molecule type" value="Genomic_DNA"/>
</dbReference>
<feature type="transmembrane region" description="Helical" evidence="1">
    <location>
        <begin position="146"/>
        <end position="166"/>
    </location>
</feature>
<proteinExistence type="predicted"/>
<evidence type="ECO:0000313" key="2">
    <source>
        <dbReference type="EMBL" id="NMN96393.1"/>
    </source>
</evidence>
<evidence type="ECO:0000313" key="3">
    <source>
        <dbReference type="Proteomes" id="UP000535543"/>
    </source>
</evidence>
<keyword evidence="1" id="KW-1133">Transmembrane helix</keyword>
<reference evidence="2 3" key="2">
    <citation type="submission" date="2020-06" db="EMBL/GenBank/DDBJ databases">
        <title>Antribacter stalactiti gen. nov., sp. nov., a new member of the family Nacardiaceae isolated from a cave.</title>
        <authorList>
            <person name="Kim I.S."/>
        </authorList>
    </citation>
    <scope>NUCLEOTIDE SEQUENCE [LARGE SCALE GENOMIC DNA]</scope>
    <source>
        <strain evidence="2 3">YC2-7</strain>
    </source>
</reference>
<name>A0A848KBY0_9NOCA</name>
<protein>
    <submittedName>
        <fullName evidence="2">Uncharacterized protein</fullName>
    </submittedName>
</protein>
<accession>A0A848KBY0</accession>
<dbReference type="AlphaFoldDB" id="A0A848KBY0"/>
<keyword evidence="1" id="KW-0472">Membrane</keyword>
<keyword evidence="3" id="KW-1185">Reference proteome</keyword>
<keyword evidence="1" id="KW-0812">Transmembrane</keyword>
<dbReference type="Proteomes" id="UP000535543">
    <property type="component" value="Unassembled WGS sequence"/>
</dbReference>
<evidence type="ECO:0000256" key="1">
    <source>
        <dbReference type="SAM" id="Phobius"/>
    </source>
</evidence>
<feature type="transmembrane region" description="Helical" evidence="1">
    <location>
        <begin position="12"/>
        <end position="32"/>
    </location>
</feature>
<comment type="caution">
    <text evidence="2">The sequence shown here is derived from an EMBL/GenBank/DDBJ whole genome shotgun (WGS) entry which is preliminary data.</text>
</comment>